<organism evidence="3">
    <name type="scientific">viral metagenome</name>
    <dbReference type="NCBI Taxonomy" id="1070528"/>
    <lineage>
        <taxon>unclassified sequences</taxon>
        <taxon>metagenomes</taxon>
        <taxon>organismal metagenomes</taxon>
    </lineage>
</organism>
<feature type="transmembrane region" description="Helical" evidence="2">
    <location>
        <begin position="7"/>
        <end position="26"/>
    </location>
</feature>
<protein>
    <submittedName>
        <fullName evidence="3">Uncharacterized protein</fullName>
    </submittedName>
</protein>
<evidence type="ECO:0000256" key="2">
    <source>
        <dbReference type="SAM" id="Phobius"/>
    </source>
</evidence>
<dbReference type="AlphaFoldDB" id="A0A6C0BCW4"/>
<evidence type="ECO:0000256" key="1">
    <source>
        <dbReference type="SAM" id="MobiDB-lite"/>
    </source>
</evidence>
<keyword evidence="2" id="KW-1133">Transmembrane helix</keyword>
<reference evidence="3" key="1">
    <citation type="journal article" date="2020" name="Nature">
        <title>Giant virus diversity and host interactions through global metagenomics.</title>
        <authorList>
            <person name="Schulz F."/>
            <person name="Roux S."/>
            <person name="Paez-Espino D."/>
            <person name="Jungbluth S."/>
            <person name="Walsh D.A."/>
            <person name="Denef V.J."/>
            <person name="McMahon K.D."/>
            <person name="Konstantinidis K.T."/>
            <person name="Eloe-Fadrosh E.A."/>
            <person name="Kyrpides N.C."/>
            <person name="Woyke T."/>
        </authorList>
    </citation>
    <scope>NUCLEOTIDE SEQUENCE</scope>
    <source>
        <strain evidence="3">GVMAG-M-3300010158-60</strain>
    </source>
</reference>
<feature type="region of interest" description="Disordered" evidence="1">
    <location>
        <begin position="91"/>
        <end position="140"/>
    </location>
</feature>
<sequence length="160" mass="17769">MNKLDTGLALGSLGVFLVAPYLPTSLYKFAFSSLPVPFLLILSLLVTMYYSRIGSITLFLAVTALFVEYRRRVFLVKKDLPTPTYEEQLAPAPTIMPNEVHPEPRAPRGGLVSYKPSSDATNEFDSVDQTMNQKQVLSTSRLPEQAQKFMIEQGLAQVAP</sequence>
<keyword evidence="2" id="KW-0812">Transmembrane</keyword>
<name>A0A6C0BCW4_9ZZZZ</name>
<feature type="compositionally biased region" description="Polar residues" evidence="1">
    <location>
        <begin position="115"/>
        <end position="140"/>
    </location>
</feature>
<accession>A0A6C0BCW4</accession>
<feature type="transmembrane region" description="Helical" evidence="2">
    <location>
        <begin position="38"/>
        <end position="67"/>
    </location>
</feature>
<dbReference type="EMBL" id="MN739108">
    <property type="protein sequence ID" value="QHS89328.1"/>
    <property type="molecule type" value="Genomic_DNA"/>
</dbReference>
<evidence type="ECO:0000313" key="3">
    <source>
        <dbReference type="EMBL" id="QHS89328.1"/>
    </source>
</evidence>
<proteinExistence type="predicted"/>
<keyword evidence="2" id="KW-0472">Membrane</keyword>